<name>A0A3B0T9S3_9ZZZZ</name>
<dbReference type="InterPro" id="IPR004291">
    <property type="entry name" value="Transposase_IS66_central"/>
</dbReference>
<feature type="domain" description="Transposase IS66 central" evidence="2">
    <location>
        <begin position="52"/>
        <end position="122"/>
    </location>
</feature>
<dbReference type="EMBL" id="UOEL01000056">
    <property type="protein sequence ID" value="VAW11242.1"/>
    <property type="molecule type" value="Genomic_DNA"/>
</dbReference>
<evidence type="ECO:0000313" key="3">
    <source>
        <dbReference type="EMBL" id="VAW11242.1"/>
    </source>
</evidence>
<accession>A0A3B0T9S3</accession>
<evidence type="ECO:0000256" key="1">
    <source>
        <dbReference type="SAM" id="Coils"/>
    </source>
</evidence>
<dbReference type="AlphaFoldDB" id="A0A3B0T9S3"/>
<evidence type="ECO:0000259" key="2">
    <source>
        <dbReference type="Pfam" id="PF03050"/>
    </source>
</evidence>
<organism evidence="3">
    <name type="scientific">hydrothermal vent metagenome</name>
    <dbReference type="NCBI Taxonomy" id="652676"/>
    <lineage>
        <taxon>unclassified sequences</taxon>
        <taxon>metagenomes</taxon>
        <taxon>ecological metagenomes</taxon>
    </lineage>
</organism>
<proteinExistence type="predicted"/>
<sequence length="123" mass="14003">MNSLEELVSRIGKLEKRVVELERENSILRERLLTYEKPKNSRNSSIPPSKAAPAYQLIKERVAAEKVVGTDETGIRINGNLNWFWTWQSKLATYIVFSQNRGDATIKMNFPSGFQDAVLVSDC</sequence>
<gene>
    <name evidence="3" type="ORF">MNBD_BACTEROID03-1403</name>
</gene>
<feature type="coiled-coil region" evidence="1">
    <location>
        <begin position="4"/>
        <end position="31"/>
    </location>
</feature>
<keyword evidence="1" id="KW-0175">Coiled coil</keyword>
<protein>
    <recommendedName>
        <fullName evidence="2">Transposase IS66 central domain-containing protein</fullName>
    </recommendedName>
</protein>
<reference evidence="3" key="1">
    <citation type="submission" date="2018-06" db="EMBL/GenBank/DDBJ databases">
        <authorList>
            <person name="Zhirakovskaya E."/>
        </authorList>
    </citation>
    <scope>NUCLEOTIDE SEQUENCE</scope>
</reference>
<dbReference type="Pfam" id="PF03050">
    <property type="entry name" value="DDE_Tnp_IS66"/>
    <property type="match status" value="1"/>
</dbReference>